<evidence type="ECO:0000256" key="5">
    <source>
        <dbReference type="ARBA" id="ARBA00022840"/>
    </source>
</evidence>
<dbReference type="InterPro" id="IPR036565">
    <property type="entry name" value="Mur-like_cat_sf"/>
</dbReference>
<evidence type="ECO:0000256" key="11">
    <source>
        <dbReference type="RuleBase" id="RU004136"/>
    </source>
</evidence>
<dbReference type="SUPFAM" id="SSF53623">
    <property type="entry name" value="MurD-like peptide ligases, catalytic domain"/>
    <property type="match status" value="1"/>
</dbReference>
<dbReference type="Pfam" id="PF08245">
    <property type="entry name" value="Mur_ligase_M"/>
    <property type="match status" value="1"/>
</dbReference>
<feature type="domain" description="Mur ligase N-terminal catalytic" evidence="12">
    <location>
        <begin position="26"/>
        <end position="97"/>
    </location>
</feature>
<feature type="domain" description="Mur ligase central" evidence="14">
    <location>
        <begin position="109"/>
        <end position="294"/>
    </location>
</feature>
<dbReference type="Pfam" id="PF01225">
    <property type="entry name" value="Mur_ligase"/>
    <property type="match status" value="1"/>
</dbReference>
<organism evidence="15 16">
    <name type="scientific">Levilactobacillus brevis</name>
    <name type="common">Lactobacillus brevis</name>
    <dbReference type="NCBI Taxonomy" id="1580"/>
    <lineage>
        <taxon>Bacteria</taxon>
        <taxon>Bacillati</taxon>
        <taxon>Bacillota</taxon>
        <taxon>Bacilli</taxon>
        <taxon>Lactobacillales</taxon>
        <taxon>Lactobacillaceae</taxon>
        <taxon>Levilactobacillus</taxon>
    </lineage>
</organism>
<evidence type="ECO:0000256" key="3">
    <source>
        <dbReference type="ARBA" id="ARBA00022618"/>
    </source>
</evidence>
<keyword evidence="1 10" id="KW-0963">Cytoplasm</keyword>
<evidence type="ECO:0000259" key="14">
    <source>
        <dbReference type="Pfam" id="PF08245"/>
    </source>
</evidence>
<evidence type="ECO:0000259" key="12">
    <source>
        <dbReference type="Pfam" id="PF01225"/>
    </source>
</evidence>
<accession>A0A5B7XYD6</accession>
<dbReference type="InterPro" id="IPR000713">
    <property type="entry name" value="Mur_ligase_N"/>
</dbReference>
<reference evidence="15 16" key="1">
    <citation type="submission" date="2018-07" db="EMBL/GenBank/DDBJ databases">
        <authorList>
            <person name="Feyereisen M."/>
        </authorList>
    </citation>
    <scope>NUCLEOTIDE SEQUENCE [LARGE SCALE GENOMIC DNA]</scope>
    <source>
        <strain evidence="15 16">UCCLBBS449</strain>
    </source>
</reference>
<gene>
    <name evidence="10" type="primary">murF</name>
    <name evidence="15" type="ORF">UCCLBBS449_0571</name>
</gene>
<keyword evidence="7 10" id="KW-0573">Peptidoglycan synthesis</keyword>
<dbReference type="SUPFAM" id="SSF53244">
    <property type="entry name" value="MurD-like peptide ligases, peptide-binding domain"/>
    <property type="match status" value="1"/>
</dbReference>
<comment type="function">
    <text evidence="10 11">Involved in cell wall formation. Catalyzes the final step in the synthesis of UDP-N-acetylmuramoyl-pentapeptide, the precursor of murein.</text>
</comment>
<protein>
    <recommendedName>
        <fullName evidence="10 11">UDP-N-acetylmuramoyl-tripeptide--D-alanyl-D-alanine ligase</fullName>
        <ecNumber evidence="10 11">6.3.2.10</ecNumber>
    </recommendedName>
    <alternativeName>
        <fullName evidence="10">D-alanyl-D-alanine-adding enzyme</fullName>
    </alternativeName>
</protein>
<proteinExistence type="inferred from homology"/>
<dbReference type="Proteomes" id="UP000307074">
    <property type="component" value="Chromosome"/>
</dbReference>
<dbReference type="GO" id="GO:0047480">
    <property type="term" value="F:UDP-N-acetylmuramoyl-tripeptide-D-alanyl-D-alanine ligase activity"/>
    <property type="evidence" value="ECO:0007669"/>
    <property type="project" value="UniProtKB-UniRule"/>
</dbReference>
<keyword evidence="8 10" id="KW-0131">Cell cycle</keyword>
<comment type="similarity">
    <text evidence="10">Belongs to the MurCDEF family. MurF subfamily.</text>
</comment>
<name>A0A5B7XYD6_LEVBR</name>
<evidence type="ECO:0000256" key="7">
    <source>
        <dbReference type="ARBA" id="ARBA00022984"/>
    </source>
</evidence>
<dbReference type="SUPFAM" id="SSF63418">
    <property type="entry name" value="MurE/MurF N-terminal domain"/>
    <property type="match status" value="1"/>
</dbReference>
<dbReference type="EC" id="6.3.2.10" evidence="10 11"/>
<keyword evidence="9 10" id="KW-0961">Cell wall biogenesis/degradation</keyword>
<evidence type="ECO:0000313" key="15">
    <source>
        <dbReference type="EMBL" id="QCZ52546.1"/>
    </source>
</evidence>
<evidence type="ECO:0000256" key="2">
    <source>
        <dbReference type="ARBA" id="ARBA00022598"/>
    </source>
</evidence>
<dbReference type="Pfam" id="PF02875">
    <property type="entry name" value="Mur_ligase_C"/>
    <property type="match status" value="1"/>
</dbReference>
<dbReference type="AlphaFoldDB" id="A0A5B7XYD6"/>
<dbReference type="PANTHER" id="PTHR43024:SF1">
    <property type="entry name" value="UDP-N-ACETYLMURAMOYL-TRIPEPTIDE--D-ALANYL-D-ALANINE LIGASE"/>
    <property type="match status" value="1"/>
</dbReference>
<comment type="pathway">
    <text evidence="10 11">Cell wall biogenesis; peptidoglycan biosynthesis.</text>
</comment>
<sequence>MKMQLAEIAHAVGAINDFEQWGSVSVTSVAFDSRHLQPGGLFIPLAGEHDGHQFIQSAIDHGAVATLWARDLASAPADFPVIQVDDSLKALQTLAQYYLSKINPRVVAVTGSNGKTTTKDMIAAVLSTQFNVTKTHANFNNEIGVPMTVLSMEPNTEMLVVEMGMDRPGQLDFLSQLVSPDLALITMIGEAHIEFFGTRDKIADAKMEITHGLSDDGVFVFNGDEPLLRERATELTQRQVTFGQQGTDDLFATDVTGTPTTTSFTTNQWPEVTFTIPMIGTYNVNNALAALSVAMLYRIRPESAKQALATVSLTENRAEWVTSASGAAILSDVYNSNPTAAKEVLTAFSQTPVTGQRYVVLGDMLELGDQADAMHASLASAIDATKIDHVYLVGPHMLALQAALAQQQPQLAVSHYETTDLATLTADLQNQLTADDQILLKGSHGIHLEQVLASLQDSSEN</sequence>
<dbReference type="NCBIfam" id="TIGR01143">
    <property type="entry name" value="murF"/>
    <property type="match status" value="1"/>
</dbReference>
<dbReference type="RefSeq" id="WP_042521689.1">
    <property type="nucleotide sequence ID" value="NZ_CP031198.1"/>
</dbReference>
<comment type="catalytic activity">
    <reaction evidence="11">
        <text>D-alanyl-D-alanine + UDP-N-acetyl-alpha-D-muramoyl-L-alanyl-gamma-D-glutamyl-meso-2,6-diaminopimelate + ATP = UDP-N-acetyl-alpha-D-muramoyl-L-alanyl-gamma-D-glutamyl-meso-2,6-diaminopimeloyl-D-alanyl-D-alanine + ADP + phosphate + H(+)</text>
        <dbReference type="Rhea" id="RHEA:28374"/>
        <dbReference type="ChEBI" id="CHEBI:15378"/>
        <dbReference type="ChEBI" id="CHEBI:30616"/>
        <dbReference type="ChEBI" id="CHEBI:43474"/>
        <dbReference type="ChEBI" id="CHEBI:57822"/>
        <dbReference type="ChEBI" id="CHEBI:61386"/>
        <dbReference type="ChEBI" id="CHEBI:83905"/>
        <dbReference type="ChEBI" id="CHEBI:456216"/>
        <dbReference type="EC" id="6.3.2.10"/>
    </reaction>
</comment>
<keyword evidence="2 10" id="KW-0436">Ligase</keyword>
<dbReference type="InterPro" id="IPR013221">
    <property type="entry name" value="Mur_ligase_cen"/>
</dbReference>
<dbReference type="InterPro" id="IPR051046">
    <property type="entry name" value="MurCDEF_CellWall_CoF430Synth"/>
</dbReference>
<evidence type="ECO:0000256" key="10">
    <source>
        <dbReference type="HAMAP-Rule" id="MF_02019"/>
    </source>
</evidence>
<dbReference type="InterPro" id="IPR036615">
    <property type="entry name" value="Mur_ligase_C_dom_sf"/>
</dbReference>
<dbReference type="GO" id="GO:0009252">
    <property type="term" value="P:peptidoglycan biosynthetic process"/>
    <property type="evidence" value="ECO:0007669"/>
    <property type="project" value="UniProtKB-UniRule"/>
</dbReference>
<keyword evidence="3 10" id="KW-0132">Cell division</keyword>
<dbReference type="GO" id="GO:0071555">
    <property type="term" value="P:cell wall organization"/>
    <property type="evidence" value="ECO:0007669"/>
    <property type="project" value="UniProtKB-KW"/>
</dbReference>
<keyword evidence="5 10" id="KW-0067">ATP-binding</keyword>
<dbReference type="Gene3D" id="3.90.190.20">
    <property type="entry name" value="Mur ligase, C-terminal domain"/>
    <property type="match status" value="1"/>
</dbReference>
<dbReference type="GO" id="GO:0005524">
    <property type="term" value="F:ATP binding"/>
    <property type="evidence" value="ECO:0007669"/>
    <property type="project" value="UniProtKB-UniRule"/>
</dbReference>
<evidence type="ECO:0000256" key="1">
    <source>
        <dbReference type="ARBA" id="ARBA00022490"/>
    </source>
</evidence>
<dbReference type="InterPro" id="IPR004101">
    <property type="entry name" value="Mur_ligase_C"/>
</dbReference>
<dbReference type="GO" id="GO:0008360">
    <property type="term" value="P:regulation of cell shape"/>
    <property type="evidence" value="ECO:0007669"/>
    <property type="project" value="UniProtKB-KW"/>
</dbReference>
<dbReference type="Gene3D" id="3.40.1190.10">
    <property type="entry name" value="Mur-like, catalytic domain"/>
    <property type="match status" value="1"/>
</dbReference>
<keyword evidence="4 10" id="KW-0547">Nucleotide-binding</keyword>
<dbReference type="HAMAP" id="MF_02019">
    <property type="entry name" value="MurF"/>
    <property type="match status" value="1"/>
</dbReference>
<evidence type="ECO:0000259" key="13">
    <source>
        <dbReference type="Pfam" id="PF02875"/>
    </source>
</evidence>
<evidence type="ECO:0000256" key="9">
    <source>
        <dbReference type="ARBA" id="ARBA00023316"/>
    </source>
</evidence>
<dbReference type="PANTHER" id="PTHR43024">
    <property type="entry name" value="UDP-N-ACETYLMURAMOYL-TRIPEPTIDE--D-ALANYL-D-ALANINE LIGASE"/>
    <property type="match status" value="1"/>
</dbReference>
<evidence type="ECO:0000313" key="16">
    <source>
        <dbReference type="Proteomes" id="UP000307074"/>
    </source>
</evidence>
<evidence type="ECO:0000256" key="4">
    <source>
        <dbReference type="ARBA" id="ARBA00022741"/>
    </source>
</evidence>
<dbReference type="GO" id="GO:0051301">
    <property type="term" value="P:cell division"/>
    <property type="evidence" value="ECO:0007669"/>
    <property type="project" value="UniProtKB-KW"/>
</dbReference>
<comment type="subcellular location">
    <subcellularLocation>
        <location evidence="10 11">Cytoplasm</location>
    </subcellularLocation>
</comment>
<evidence type="ECO:0000256" key="6">
    <source>
        <dbReference type="ARBA" id="ARBA00022960"/>
    </source>
</evidence>
<dbReference type="UniPathway" id="UPA00219"/>
<feature type="domain" description="Mur ligase C-terminal" evidence="13">
    <location>
        <begin position="317"/>
        <end position="443"/>
    </location>
</feature>
<comment type="catalytic activity">
    <reaction evidence="10">
        <text>UDP-N-acetyl-alpha-D-muramoyl-L-alanyl-gamma-D-glutamyl-L-lysine + D-alanyl-D-alanine + ATP = UDP-N-acetyl-alpha-D-muramoyl-L-alanyl-gamma-D-glutamyl-L-lysyl-D-alanyl-D-alanine + ADP + phosphate + H(+)</text>
        <dbReference type="Rhea" id="RHEA:16085"/>
        <dbReference type="ChEBI" id="CHEBI:15378"/>
        <dbReference type="ChEBI" id="CHEBI:30616"/>
        <dbReference type="ChEBI" id="CHEBI:43474"/>
        <dbReference type="ChEBI" id="CHEBI:57822"/>
        <dbReference type="ChEBI" id="CHEBI:70758"/>
        <dbReference type="ChEBI" id="CHEBI:83903"/>
        <dbReference type="ChEBI" id="CHEBI:456216"/>
        <dbReference type="EC" id="6.3.2.10"/>
    </reaction>
</comment>
<dbReference type="InterPro" id="IPR035911">
    <property type="entry name" value="MurE/MurF_N"/>
</dbReference>
<dbReference type="Gene3D" id="3.40.1390.10">
    <property type="entry name" value="MurE/MurF, N-terminal domain"/>
    <property type="match status" value="1"/>
</dbReference>
<keyword evidence="6 10" id="KW-0133">Cell shape</keyword>
<dbReference type="EMBL" id="CP031198">
    <property type="protein sequence ID" value="QCZ52546.1"/>
    <property type="molecule type" value="Genomic_DNA"/>
</dbReference>
<evidence type="ECO:0000256" key="8">
    <source>
        <dbReference type="ARBA" id="ARBA00023306"/>
    </source>
</evidence>
<feature type="binding site" evidence="10">
    <location>
        <begin position="111"/>
        <end position="117"/>
    </location>
    <ligand>
        <name>ATP</name>
        <dbReference type="ChEBI" id="CHEBI:30616"/>
    </ligand>
</feature>
<dbReference type="GO" id="GO:0005737">
    <property type="term" value="C:cytoplasm"/>
    <property type="evidence" value="ECO:0007669"/>
    <property type="project" value="UniProtKB-SubCell"/>
</dbReference>
<dbReference type="GO" id="GO:0008766">
    <property type="term" value="F:UDP-N-acetylmuramoylalanyl-D-glutamyl-2,6-diaminopimelate-D-alanyl-D-alanine ligase activity"/>
    <property type="evidence" value="ECO:0007669"/>
    <property type="project" value="RHEA"/>
</dbReference>
<dbReference type="InterPro" id="IPR005863">
    <property type="entry name" value="UDP-N-AcMur_synth"/>
</dbReference>